<dbReference type="Gene3D" id="3.90.870.50">
    <property type="match status" value="1"/>
</dbReference>
<dbReference type="GO" id="GO:0016743">
    <property type="term" value="F:carboxyl- or carbamoyltransferase activity"/>
    <property type="evidence" value="ECO:0007669"/>
    <property type="project" value="UniProtKB-UniRule"/>
</dbReference>
<dbReference type="GO" id="GO:0003725">
    <property type="term" value="F:double-stranded RNA binding"/>
    <property type="evidence" value="ECO:0007669"/>
    <property type="project" value="InterPro"/>
</dbReference>
<keyword evidence="12" id="KW-0808">Transferase</keyword>
<dbReference type="EC" id="6.2.-.-" evidence="8"/>
<dbReference type="Pfam" id="PF07503">
    <property type="entry name" value="zf-HYPF"/>
    <property type="match status" value="2"/>
</dbReference>
<dbReference type="Proteomes" id="UP000261828">
    <property type="component" value="Unassembled WGS sequence"/>
</dbReference>
<dbReference type="InterPro" id="IPR017968">
    <property type="entry name" value="Acylphosphatase_CS"/>
</dbReference>
<comment type="caution">
    <text evidence="12">The sequence shown here is derived from an EMBL/GenBank/DDBJ whole genome shotgun (WGS) entry which is preliminary data.</text>
</comment>
<dbReference type="OrthoDB" id="9808093at2"/>
<feature type="domain" description="Acylphosphatase-like" evidence="10">
    <location>
        <begin position="4"/>
        <end position="90"/>
    </location>
</feature>
<evidence type="ECO:0000259" key="11">
    <source>
        <dbReference type="PROSITE" id="PS51163"/>
    </source>
</evidence>
<dbReference type="InterPro" id="IPR001792">
    <property type="entry name" value="Acylphosphatase-like_dom"/>
</dbReference>
<keyword evidence="4" id="KW-0479">Metal-binding</keyword>
<proteinExistence type="inferred from homology"/>
<dbReference type="PROSITE" id="PS00150">
    <property type="entry name" value="ACYLPHOSPHATASE_1"/>
    <property type="match status" value="1"/>
</dbReference>
<dbReference type="PROSITE" id="PS51163">
    <property type="entry name" value="YRDC"/>
    <property type="match status" value="1"/>
</dbReference>
<dbReference type="InterPro" id="IPR017945">
    <property type="entry name" value="DHBP_synth_RibB-like_a/b_dom"/>
</dbReference>
<accession>A0A371JTJ6</accession>
<keyword evidence="13" id="KW-1185">Reference proteome</keyword>
<dbReference type="Gene3D" id="3.30.420.40">
    <property type="match status" value="1"/>
</dbReference>
<feature type="domain" description="YrdC-like" evidence="11">
    <location>
        <begin position="202"/>
        <end position="389"/>
    </location>
</feature>
<evidence type="ECO:0000256" key="1">
    <source>
        <dbReference type="ARBA" id="ARBA00004711"/>
    </source>
</evidence>
<dbReference type="GO" id="GO:0008270">
    <property type="term" value="F:zinc ion binding"/>
    <property type="evidence" value="ECO:0007669"/>
    <property type="project" value="UniProtKB-KW"/>
</dbReference>
<feature type="active site" evidence="9">
    <location>
        <position position="19"/>
    </location>
</feature>
<dbReference type="InterPro" id="IPR036046">
    <property type="entry name" value="Acylphosphatase-like_dom_sf"/>
</dbReference>
<dbReference type="InterPro" id="IPR055128">
    <property type="entry name" value="HypF_C_2"/>
</dbReference>
<name>A0A371JTJ6_9FLAO</name>
<evidence type="ECO:0000313" key="13">
    <source>
        <dbReference type="Proteomes" id="UP000261828"/>
    </source>
</evidence>
<dbReference type="InterPro" id="IPR051060">
    <property type="entry name" value="Carbamoyltrans_HypF-like"/>
</dbReference>
<keyword evidence="3" id="KW-0436">Ligase</keyword>
<dbReference type="SUPFAM" id="SSF55821">
    <property type="entry name" value="YrdC/RibB"/>
    <property type="match status" value="1"/>
</dbReference>
<dbReference type="Pfam" id="PF00708">
    <property type="entry name" value="Acylphosphatase"/>
    <property type="match status" value="1"/>
</dbReference>
<organism evidence="12 13">
    <name type="scientific">Flagellimonas nanhaiensis</name>
    <dbReference type="NCBI Taxonomy" id="2292706"/>
    <lineage>
        <taxon>Bacteria</taxon>
        <taxon>Pseudomonadati</taxon>
        <taxon>Bacteroidota</taxon>
        <taxon>Flavobacteriia</taxon>
        <taxon>Flavobacteriales</taxon>
        <taxon>Flavobacteriaceae</taxon>
        <taxon>Flagellimonas</taxon>
    </lineage>
</organism>
<dbReference type="Gene3D" id="3.30.110.120">
    <property type="match status" value="1"/>
</dbReference>
<dbReference type="Pfam" id="PF22521">
    <property type="entry name" value="HypF_C_2"/>
    <property type="match status" value="1"/>
</dbReference>
<keyword evidence="9" id="KW-0378">Hydrolase</keyword>
<dbReference type="NCBIfam" id="TIGR00143">
    <property type="entry name" value="hypF"/>
    <property type="match status" value="1"/>
</dbReference>
<dbReference type="UniPathway" id="UPA00335"/>
<evidence type="ECO:0000256" key="3">
    <source>
        <dbReference type="ARBA" id="ARBA00022598"/>
    </source>
</evidence>
<dbReference type="Pfam" id="PF01300">
    <property type="entry name" value="Sua5_yciO_yrdC"/>
    <property type="match status" value="1"/>
</dbReference>
<feature type="active site" evidence="9">
    <location>
        <position position="37"/>
    </location>
</feature>
<dbReference type="PIRSF" id="PIRSF006256">
    <property type="entry name" value="CMPcnvr_hdrg_mat"/>
    <property type="match status" value="1"/>
</dbReference>
<reference evidence="12 13" key="1">
    <citation type="submission" date="2018-08" db="EMBL/GenBank/DDBJ databases">
        <title>Muricauda nanhaiensis sp. nov., isolated from seawater of the South China Sea.</title>
        <authorList>
            <person name="Dang Y."/>
        </authorList>
    </citation>
    <scope>NUCLEOTIDE SEQUENCE [LARGE SCALE GENOMIC DNA]</scope>
    <source>
        <strain evidence="12 13">SM1704</strain>
    </source>
</reference>
<gene>
    <name evidence="12" type="primary">hypF</name>
    <name evidence="12" type="ORF">DX873_02800</name>
</gene>
<comment type="pathway">
    <text evidence="1">Protein modification; [NiFe] hydrogenase maturation.</text>
</comment>
<evidence type="ECO:0000256" key="5">
    <source>
        <dbReference type="ARBA" id="ARBA00022771"/>
    </source>
</evidence>
<dbReference type="InterPro" id="IPR004421">
    <property type="entry name" value="Carbamoyltransferase_HypF"/>
</dbReference>
<evidence type="ECO:0000256" key="7">
    <source>
        <dbReference type="ARBA" id="ARBA00048220"/>
    </source>
</evidence>
<dbReference type="AlphaFoldDB" id="A0A371JTJ6"/>
<comment type="similarity">
    <text evidence="2 8">Belongs to the carbamoyltransferase HypF family.</text>
</comment>
<dbReference type="EMBL" id="QTJX01000001">
    <property type="protein sequence ID" value="RDY61117.1"/>
    <property type="molecule type" value="Genomic_DNA"/>
</dbReference>
<evidence type="ECO:0000313" key="12">
    <source>
        <dbReference type="EMBL" id="RDY61117.1"/>
    </source>
</evidence>
<dbReference type="InterPro" id="IPR011125">
    <property type="entry name" value="Znf_HypF"/>
</dbReference>
<evidence type="ECO:0000256" key="4">
    <source>
        <dbReference type="ARBA" id="ARBA00022723"/>
    </source>
</evidence>
<dbReference type="InterPro" id="IPR041440">
    <property type="entry name" value="HypF_C"/>
</dbReference>
<protein>
    <recommendedName>
        <fullName evidence="8">Carbamoyltransferase</fullName>
        <ecNumber evidence="8">6.2.-.-</ecNumber>
    </recommendedName>
</protein>
<evidence type="ECO:0000256" key="8">
    <source>
        <dbReference type="PIRNR" id="PIRNR006256"/>
    </source>
</evidence>
<keyword evidence="5" id="KW-0863">Zinc-finger</keyword>
<comment type="catalytic activity">
    <reaction evidence="9">
        <text>an acyl phosphate + H2O = a carboxylate + phosphate + H(+)</text>
        <dbReference type="Rhea" id="RHEA:14965"/>
        <dbReference type="ChEBI" id="CHEBI:15377"/>
        <dbReference type="ChEBI" id="CHEBI:15378"/>
        <dbReference type="ChEBI" id="CHEBI:29067"/>
        <dbReference type="ChEBI" id="CHEBI:43474"/>
        <dbReference type="ChEBI" id="CHEBI:59918"/>
        <dbReference type="EC" id="3.6.1.7"/>
    </reaction>
</comment>
<dbReference type="GO" id="GO:0003998">
    <property type="term" value="F:acylphosphatase activity"/>
    <property type="evidence" value="ECO:0007669"/>
    <property type="project" value="UniProtKB-EC"/>
</dbReference>
<keyword evidence="6" id="KW-0862">Zinc</keyword>
<evidence type="ECO:0000259" key="10">
    <source>
        <dbReference type="PROSITE" id="PS51160"/>
    </source>
</evidence>
<dbReference type="PROSITE" id="PS51160">
    <property type="entry name" value="ACYLPHOSPHATASE_3"/>
    <property type="match status" value="1"/>
</dbReference>
<dbReference type="Pfam" id="PF17788">
    <property type="entry name" value="HypF_C"/>
    <property type="match status" value="1"/>
</dbReference>
<dbReference type="Gene3D" id="3.30.420.360">
    <property type="match status" value="1"/>
</dbReference>
<dbReference type="PANTHER" id="PTHR42959:SF1">
    <property type="entry name" value="CARBAMOYLTRANSFERASE HYPF"/>
    <property type="match status" value="1"/>
</dbReference>
<evidence type="ECO:0000256" key="9">
    <source>
        <dbReference type="PROSITE-ProRule" id="PRU00520"/>
    </source>
</evidence>
<dbReference type="RefSeq" id="WP_116183000.1">
    <property type="nucleotide sequence ID" value="NZ_QTJX01000001.1"/>
</dbReference>
<sequence length="759" mass="86228">MPQTFQLTITGQVQGVGFRPFIYKLAKKFGLKGRVGNNENGVLIFINATTKTANAFLKNVVEEAPGVSKIQSHSFREVPFQEFIDFKIIASTAEHQINIPLTPDFAVCDSCKQEIREKNNRRHGYAFTTCTNCGPRYAVTNKYPFERTNTTVNDFGMCPACTKEYRDPEYRRFHSQTNTCIDCGIQLILQDATGKDIEDNQEKIIQKAADLIRKGCILALKNTNGYLICCDANNARAIELLRERKQRPSKPFAILYPSMDRIKTDFEVTSEEEGMLLSPVAPIVILNPKKRKLDLKREQIAPGLQRLGVMLPSSSLLTLLMDSLNIPIVATSGNIHGSPIIADQKEAVEKLSDVVDYFLHHNLRISFPQDDSVIRFADNHKIINRRSRGLAPNYLEQEKTGGEMSKILAMGAHLKSTFTFVPNSNIYVSQYFGNLDNYDVTNRFGQSIFQFGKLFETEPRTILIDSHPNYQSSIIGEELAETWKSNIVSVQHHKAHFASVLGEHHLFGTEEKILGVVWDGTGWGDDQAIWGGEFFSYEKYTMQRLTHFEYVDWLASDKMAKEPRLSLFSMLDKEEVDVCKHKFSETEWKVYNQMLKKNILKTSSVGRLFDAVASLLNLIDISTYEGEAAMLLENLAQTYTGKDFIDFLEGEKYEWVHIRTILTKMNESMVAGMSREQIANSFIHTLALVIIKMAKNNNFRQVACSGGVFQNALLISKLVYLGKKSKIKLRFNRILSSNDENISFGQLCYYQHIKNKICV</sequence>
<comment type="catalytic activity">
    <reaction evidence="7">
        <text>C-terminal L-cysteinyl-[HypE protein] + carbamoyl phosphate + ATP + H2O = C-terminal S-carboxamide-L-cysteinyl-[HypE protein] + AMP + phosphate + diphosphate + H(+)</text>
        <dbReference type="Rhea" id="RHEA:55636"/>
        <dbReference type="Rhea" id="RHEA-COMP:14247"/>
        <dbReference type="Rhea" id="RHEA-COMP:14392"/>
        <dbReference type="ChEBI" id="CHEBI:15377"/>
        <dbReference type="ChEBI" id="CHEBI:15378"/>
        <dbReference type="ChEBI" id="CHEBI:30616"/>
        <dbReference type="ChEBI" id="CHEBI:33019"/>
        <dbReference type="ChEBI" id="CHEBI:43474"/>
        <dbReference type="ChEBI" id="CHEBI:58228"/>
        <dbReference type="ChEBI" id="CHEBI:76913"/>
        <dbReference type="ChEBI" id="CHEBI:139126"/>
        <dbReference type="ChEBI" id="CHEBI:456215"/>
    </reaction>
</comment>
<evidence type="ECO:0000256" key="6">
    <source>
        <dbReference type="ARBA" id="ARBA00022833"/>
    </source>
</evidence>
<dbReference type="GO" id="GO:0016874">
    <property type="term" value="F:ligase activity"/>
    <property type="evidence" value="ECO:0007669"/>
    <property type="project" value="UniProtKB-UniRule"/>
</dbReference>
<dbReference type="GO" id="GO:0051604">
    <property type="term" value="P:protein maturation"/>
    <property type="evidence" value="ECO:0007669"/>
    <property type="project" value="TreeGrafter"/>
</dbReference>
<dbReference type="InterPro" id="IPR006070">
    <property type="entry name" value="Sua5-like_dom"/>
</dbReference>
<dbReference type="SUPFAM" id="SSF54975">
    <property type="entry name" value="Acylphosphatase/BLUF domain-like"/>
    <property type="match status" value="1"/>
</dbReference>
<dbReference type="PANTHER" id="PTHR42959">
    <property type="entry name" value="CARBAMOYLTRANSFERASE"/>
    <property type="match status" value="1"/>
</dbReference>
<evidence type="ECO:0000256" key="2">
    <source>
        <dbReference type="ARBA" id="ARBA00008097"/>
    </source>
</evidence>